<comment type="subcellular location">
    <subcellularLocation>
        <location evidence="1">Cell membrane</location>
        <topology evidence="1">Multi-pass membrane protein</topology>
    </subcellularLocation>
</comment>
<feature type="transmembrane region" description="Helical" evidence="5">
    <location>
        <begin position="214"/>
        <end position="231"/>
    </location>
</feature>
<evidence type="ECO:0000256" key="1">
    <source>
        <dbReference type="ARBA" id="ARBA00004651"/>
    </source>
</evidence>
<proteinExistence type="predicted"/>
<dbReference type="GO" id="GO:0005886">
    <property type="term" value="C:plasma membrane"/>
    <property type="evidence" value="ECO:0007669"/>
    <property type="project" value="UniProtKB-SubCell"/>
</dbReference>
<feature type="transmembrane region" description="Helical" evidence="5">
    <location>
        <begin position="56"/>
        <end position="75"/>
    </location>
</feature>
<dbReference type="InterPro" id="IPR000537">
    <property type="entry name" value="UbiA_prenyltransferase"/>
</dbReference>
<dbReference type="EMBL" id="CP109831">
    <property type="protein sequence ID" value="UYU19039.1"/>
    <property type="molecule type" value="Genomic_DNA"/>
</dbReference>
<name>A0AAX3ECD4_9EURY</name>
<feature type="transmembrane region" description="Helical" evidence="5">
    <location>
        <begin position="12"/>
        <end position="31"/>
    </location>
</feature>
<evidence type="ECO:0000256" key="5">
    <source>
        <dbReference type="SAM" id="Phobius"/>
    </source>
</evidence>
<protein>
    <submittedName>
        <fullName evidence="6">UbiA family prenyltransferase</fullName>
    </submittedName>
</protein>
<feature type="transmembrane region" description="Helical" evidence="5">
    <location>
        <begin position="113"/>
        <end position="133"/>
    </location>
</feature>
<dbReference type="RefSeq" id="WP_267312985.1">
    <property type="nucleotide sequence ID" value="NZ_CP109831.1"/>
</dbReference>
<evidence type="ECO:0000256" key="4">
    <source>
        <dbReference type="ARBA" id="ARBA00023136"/>
    </source>
</evidence>
<feature type="transmembrane region" description="Helical" evidence="5">
    <location>
        <begin position="243"/>
        <end position="266"/>
    </location>
</feature>
<feature type="transmembrane region" description="Helical" evidence="5">
    <location>
        <begin position="139"/>
        <end position="166"/>
    </location>
</feature>
<evidence type="ECO:0000256" key="2">
    <source>
        <dbReference type="ARBA" id="ARBA00022692"/>
    </source>
</evidence>
<reference evidence="6" key="1">
    <citation type="submission" date="2022-10" db="EMBL/GenBank/DDBJ databases">
        <title>Complete genome of Methanoculleus submarinus DSM 15122.</title>
        <authorList>
            <person name="Chen S.-C."/>
            <person name="Lai S.-J."/>
            <person name="You Y.-T."/>
        </authorList>
    </citation>
    <scope>NUCLEOTIDE SEQUENCE</scope>
    <source>
        <strain evidence="6">DSM 15122</strain>
    </source>
</reference>
<feature type="transmembrane region" description="Helical" evidence="5">
    <location>
        <begin position="187"/>
        <end position="208"/>
    </location>
</feature>
<gene>
    <name evidence="6" type="ORF">OH143_02810</name>
</gene>
<accession>A0AAX3ECD4</accession>
<dbReference type="CDD" id="cd13967">
    <property type="entry name" value="PT_UbiA_5"/>
    <property type="match status" value="1"/>
</dbReference>
<evidence type="ECO:0000313" key="7">
    <source>
        <dbReference type="Proteomes" id="UP001156196"/>
    </source>
</evidence>
<sequence>MVYISCLLHGLPFDPVAAAILMLVVFAVYNLNRKTDEDEDAINHTERYAFTKEYEVILFLSAVGAYISALCLSFIQGIDSLFVTTVPLVAGIVYSVPLFPARLGFRRLKEVPLMKSLIVAFSWAVPPALLPVLHAGLPAGFATGIVAAFFFFLVFINTVVFGIRDVEGDMASGVKTLPTILGPRRTLLLLTGMNLAAGAALVLVGGFLSGVYPALLLAAGIGYVQGYLLCFHRLVKEKLLFELFADGQFILLAIILYLLTLAVQYLPV</sequence>
<dbReference type="Gene3D" id="1.20.120.1780">
    <property type="entry name" value="UbiA prenyltransferase"/>
    <property type="match status" value="1"/>
</dbReference>
<keyword evidence="4 5" id="KW-0472">Membrane</keyword>
<dbReference type="Proteomes" id="UP001156196">
    <property type="component" value="Chromosome"/>
</dbReference>
<keyword evidence="2 5" id="KW-0812">Transmembrane</keyword>
<dbReference type="AlphaFoldDB" id="A0AAX3ECD4"/>
<evidence type="ECO:0000313" key="6">
    <source>
        <dbReference type="EMBL" id="UYU19039.1"/>
    </source>
</evidence>
<dbReference type="Pfam" id="PF01040">
    <property type="entry name" value="UbiA"/>
    <property type="match status" value="1"/>
</dbReference>
<dbReference type="GeneID" id="76729788"/>
<organism evidence="6 7">
    <name type="scientific">Methanoculleus submarinus</name>
    <dbReference type="NCBI Taxonomy" id="204050"/>
    <lineage>
        <taxon>Archaea</taxon>
        <taxon>Methanobacteriati</taxon>
        <taxon>Methanobacteriota</taxon>
        <taxon>Stenosarchaea group</taxon>
        <taxon>Methanomicrobia</taxon>
        <taxon>Methanomicrobiales</taxon>
        <taxon>Methanomicrobiaceae</taxon>
        <taxon>Methanoculleus</taxon>
    </lineage>
</organism>
<keyword evidence="3 5" id="KW-1133">Transmembrane helix</keyword>
<dbReference type="GO" id="GO:0016765">
    <property type="term" value="F:transferase activity, transferring alkyl or aryl (other than methyl) groups"/>
    <property type="evidence" value="ECO:0007669"/>
    <property type="project" value="InterPro"/>
</dbReference>
<dbReference type="KEGG" id="msum:OH143_02810"/>
<evidence type="ECO:0000256" key="3">
    <source>
        <dbReference type="ARBA" id="ARBA00022989"/>
    </source>
</evidence>
<keyword evidence="7" id="KW-1185">Reference proteome</keyword>
<feature type="transmembrane region" description="Helical" evidence="5">
    <location>
        <begin position="81"/>
        <end position="101"/>
    </location>
</feature>